<sequence>MDLTWRPLTLDDAPALARLYAAAEEVDRTGEHFSAEDLREELAGPNVDLARATVGAWAGDDLVGYGLARRRDAAEPVHMIRIQSVVHPDHRTDAVGTHLVEWFARASREVHERAFPGAPLELHHGSHQNERWIAGVLARAGYTHRRTMVNMRVSLADLPPQPPLPDGIEAVPFDFEHDLAALDARNDTFAGHWGSTVYGPDAWRHLVTGSKDFRPDLSFLVLDGDKVLAFVLSHHYASETEATGIREHYATWVGTRAVLRGRGVASGLLGHTLRAAKNAGFDRSALNVDVDNAHRALGFTNGADIASTTNGTCTCCPECGTPHRRSGNGRHSYHHDMKPTSTSPGSRALAASLREVRIARGKGLRELARMVRILPQLLSAWEKGQRVPQPEDVARLLGALRVDDVTYDRMMRLARHARDDNWLDSNPSDLPPALSGIVEYERTATRITNWELAIVPGLLQTPDYARAILTNSEIDLPQADARLVARLDRQGILTRPDPVRLAALVSEIAIREEIGSAEVMSDQVDHLLAMMGRQNISLRIVPANIGYHRGLMGSFVLYEFAGLPPIVHLENSHATAFLHEDDVVRSYRTQAKILAGKALSEDDTRAMLREVAR</sequence>
<comment type="caution">
    <text evidence="6">The sequence shown here is derived from an EMBL/GenBank/DDBJ whole genome shotgun (WGS) entry which is preliminary data.</text>
</comment>
<keyword evidence="1" id="KW-0808">Transferase</keyword>
<dbReference type="Proteomes" id="UP001589535">
    <property type="component" value="Unassembled WGS sequence"/>
</dbReference>
<dbReference type="InterPro" id="IPR001387">
    <property type="entry name" value="Cro/C1-type_HTH"/>
</dbReference>
<dbReference type="InterPro" id="IPR043917">
    <property type="entry name" value="DUF5753"/>
</dbReference>
<feature type="compositionally biased region" description="Basic residues" evidence="3">
    <location>
        <begin position="324"/>
        <end position="333"/>
    </location>
</feature>
<evidence type="ECO:0000256" key="3">
    <source>
        <dbReference type="SAM" id="MobiDB-lite"/>
    </source>
</evidence>
<evidence type="ECO:0000256" key="2">
    <source>
        <dbReference type="ARBA" id="ARBA00023315"/>
    </source>
</evidence>
<dbReference type="RefSeq" id="WP_378193334.1">
    <property type="nucleotide sequence ID" value="NZ_JBHMBK010000010.1"/>
</dbReference>
<proteinExistence type="predicted"/>
<gene>
    <name evidence="6" type="ORF">ACFFTO_15390</name>
</gene>
<dbReference type="Pfam" id="PF00583">
    <property type="entry name" value="Acetyltransf_1"/>
    <property type="match status" value="1"/>
</dbReference>
<accession>A0ABV5U569</accession>
<dbReference type="SMART" id="SM00530">
    <property type="entry name" value="HTH_XRE"/>
    <property type="match status" value="1"/>
</dbReference>
<dbReference type="CDD" id="cd00093">
    <property type="entry name" value="HTH_XRE"/>
    <property type="match status" value="1"/>
</dbReference>
<dbReference type="InterPro" id="IPR016181">
    <property type="entry name" value="Acyl_CoA_acyltransferase"/>
</dbReference>
<dbReference type="SUPFAM" id="SSF47413">
    <property type="entry name" value="lambda repressor-like DNA-binding domains"/>
    <property type="match status" value="1"/>
</dbReference>
<protein>
    <submittedName>
        <fullName evidence="6">Scr1 family TA system antitoxin-like transcriptional regulator</fullName>
    </submittedName>
</protein>
<dbReference type="CDD" id="cd04301">
    <property type="entry name" value="NAT_SF"/>
    <property type="match status" value="1"/>
</dbReference>
<evidence type="ECO:0000259" key="4">
    <source>
        <dbReference type="PROSITE" id="PS50943"/>
    </source>
</evidence>
<organism evidence="6 7">
    <name type="scientific">Amycolatopsis plumensis</name>
    <dbReference type="NCBI Taxonomy" id="236508"/>
    <lineage>
        <taxon>Bacteria</taxon>
        <taxon>Bacillati</taxon>
        <taxon>Actinomycetota</taxon>
        <taxon>Actinomycetes</taxon>
        <taxon>Pseudonocardiales</taxon>
        <taxon>Pseudonocardiaceae</taxon>
        <taxon>Amycolatopsis</taxon>
    </lineage>
</organism>
<dbReference type="PROSITE" id="PS51186">
    <property type="entry name" value="GNAT"/>
    <property type="match status" value="2"/>
</dbReference>
<keyword evidence="7" id="KW-1185">Reference proteome</keyword>
<evidence type="ECO:0000313" key="7">
    <source>
        <dbReference type="Proteomes" id="UP001589535"/>
    </source>
</evidence>
<evidence type="ECO:0000256" key="1">
    <source>
        <dbReference type="ARBA" id="ARBA00022679"/>
    </source>
</evidence>
<dbReference type="InterPro" id="IPR010982">
    <property type="entry name" value="Lambda_DNA-bd_dom_sf"/>
</dbReference>
<feature type="region of interest" description="Disordered" evidence="3">
    <location>
        <begin position="324"/>
        <end position="347"/>
    </location>
</feature>
<dbReference type="InterPro" id="IPR000182">
    <property type="entry name" value="GNAT_dom"/>
</dbReference>
<keyword evidence="2" id="KW-0012">Acyltransferase</keyword>
<dbReference type="PANTHER" id="PTHR43877">
    <property type="entry name" value="AMINOALKYLPHOSPHONATE N-ACETYLTRANSFERASE-RELATED-RELATED"/>
    <property type="match status" value="1"/>
</dbReference>
<dbReference type="SUPFAM" id="SSF55729">
    <property type="entry name" value="Acyl-CoA N-acyltransferases (Nat)"/>
    <property type="match status" value="2"/>
</dbReference>
<dbReference type="Pfam" id="PF13560">
    <property type="entry name" value="HTH_31"/>
    <property type="match status" value="1"/>
</dbReference>
<dbReference type="EMBL" id="JBHMBK010000010">
    <property type="protein sequence ID" value="MFB9685576.1"/>
    <property type="molecule type" value="Genomic_DNA"/>
</dbReference>
<evidence type="ECO:0000259" key="5">
    <source>
        <dbReference type="PROSITE" id="PS51186"/>
    </source>
</evidence>
<feature type="domain" description="N-acetyltransferase" evidence="5">
    <location>
        <begin position="168"/>
        <end position="342"/>
    </location>
</feature>
<evidence type="ECO:0000313" key="6">
    <source>
        <dbReference type="EMBL" id="MFB9685576.1"/>
    </source>
</evidence>
<dbReference type="PROSITE" id="PS50943">
    <property type="entry name" value="HTH_CROC1"/>
    <property type="match status" value="1"/>
</dbReference>
<dbReference type="Gene3D" id="3.40.630.30">
    <property type="match status" value="1"/>
</dbReference>
<name>A0ABV5U569_9PSEU</name>
<dbReference type="Gene3D" id="1.10.260.40">
    <property type="entry name" value="lambda repressor-like DNA-binding domains"/>
    <property type="match status" value="1"/>
</dbReference>
<feature type="domain" description="HTH cro/C1-type" evidence="4">
    <location>
        <begin position="353"/>
        <end position="405"/>
    </location>
</feature>
<dbReference type="InterPro" id="IPR050832">
    <property type="entry name" value="Bact_Acetyltransf"/>
</dbReference>
<dbReference type="Pfam" id="PF19054">
    <property type="entry name" value="DUF5753"/>
    <property type="match status" value="1"/>
</dbReference>
<reference evidence="6 7" key="1">
    <citation type="submission" date="2024-09" db="EMBL/GenBank/DDBJ databases">
        <authorList>
            <person name="Sun Q."/>
            <person name="Mori K."/>
        </authorList>
    </citation>
    <scope>NUCLEOTIDE SEQUENCE [LARGE SCALE GENOMIC DNA]</scope>
    <source>
        <strain evidence="6 7">JCM 13852</strain>
    </source>
</reference>
<feature type="domain" description="N-acetyltransferase" evidence="5">
    <location>
        <begin position="3"/>
        <end position="165"/>
    </location>
</feature>